<dbReference type="GO" id="GO:0016832">
    <property type="term" value="F:aldehyde-lyase activity"/>
    <property type="evidence" value="ECO:0007669"/>
    <property type="project" value="TreeGrafter"/>
</dbReference>
<gene>
    <name evidence="4" type="ORF">P409_26735</name>
</gene>
<evidence type="ECO:0000313" key="4">
    <source>
        <dbReference type="EMBL" id="KGM31519.1"/>
    </source>
</evidence>
<dbReference type="SUPFAM" id="SSF53639">
    <property type="entry name" value="AraD/HMP-PK domain-like"/>
    <property type="match status" value="1"/>
</dbReference>
<evidence type="ECO:0000313" key="5">
    <source>
        <dbReference type="Proteomes" id="UP000029995"/>
    </source>
</evidence>
<accession>A0A0A0D0I0</accession>
<reference evidence="4 5" key="1">
    <citation type="submission" date="2014-01" db="EMBL/GenBank/DDBJ databases">
        <title>Genome sequence determination for a cystic fibrosis isolate, Inquilinus limosus.</title>
        <authorList>
            <person name="Pino M."/>
            <person name="Di Conza J."/>
            <person name="Gutkind G."/>
        </authorList>
    </citation>
    <scope>NUCLEOTIDE SEQUENCE [LARGE SCALE GENOMIC DNA]</scope>
    <source>
        <strain evidence="4 5">MP06</strain>
    </source>
</reference>
<dbReference type="GO" id="GO:0019323">
    <property type="term" value="P:pentose catabolic process"/>
    <property type="evidence" value="ECO:0007669"/>
    <property type="project" value="TreeGrafter"/>
</dbReference>
<comment type="caution">
    <text evidence="4">The sequence shown here is derived from an EMBL/GenBank/DDBJ whole genome shotgun (WGS) entry which is preliminary data.</text>
</comment>
<evidence type="ECO:0000259" key="3">
    <source>
        <dbReference type="SMART" id="SM01007"/>
    </source>
</evidence>
<evidence type="ECO:0000256" key="1">
    <source>
        <dbReference type="ARBA" id="ARBA00022723"/>
    </source>
</evidence>
<protein>
    <submittedName>
        <fullName evidence="4">Fuculose phosphate aldolase</fullName>
    </submittedName>
</protein>
<name>A0A0A0D0I0_9PROT</name>
<keyword evidence="1" id="KW-0479">Metal-binding</keyword>
<proteinExistence type="predicted"/>
<keyword evidence="2" id="KW-0456">Lyase</keyword>
<dbReference type="InterPro" id="IPR001303">
    <property type="entry name" value="Aldolase_II/adducin_N"/>
</dbReference>
<organism evidence="4 5">
    <name type="scientific">Inquilinus limosus MP06</name>
    <dbReference type="NCBI Taxonomy" id="1398085"/>
    <lineage>
        <taxon>Bacteria</taxon>
        <taxon>Pseudomonadati</taxon>
        <taxon>Pseudomonadota</taxon>
        <taxon>Alphaproteobacteria</taxon>
        <taxon>Rhodospirillales</taxon>
        <taxon>Rhodospirillaceae</taxon>
        <taxon>Inquilinus</taxon>
    </lineage>
</organism>
<dbReference type="EMBL" id="JANX01000493">
    <property type="protein sequence ID" value="KGM31519.1"/>
    <property type="molecule type" value="Genomic_DNA"/>
</dbReference>
<sequence length="219" mass="24134">MSTELELRTRIVEACRQMNANGLNQGTSGNISARWGDGILVTPTGVPYDEMTPDDIVAMKMDGSWEHGDHRPSSEWRFHLDIHRRKPEVNAIVHCHPMYSTILAIRHQEIPALHYMIACGGGNSIPCAPYATYGTPELSEHAIAALQGRTACLLANHGLIATGATLGKAMWLAVEVETLAKQYVYTLMLGGPKCLPDDEIDRVIKKFKDYGPRPKKQAA</sequence>
<dbReference type="Gene3D" id="3.40.225.10">
    <property type="entry name" value="Class II aldolase/adducin N-terminal domain"/>
    <property type="match status" value="1"/>
</dbReference>
<dbReference type="OrthoDB" id="5291399at2"/>
<dbReference type="PANTHER" id="PTHR22789:SF0">
    <property type="entry name" value="3-OXO-TETRONATE 4-PHOSPHATE DECARBOXYLASE-RELATED"/>
    <property type="match status" value="1"/>
</dbReference>
<dbReference type="GO" id="GO:0005829">
    <property type="term" value="C:cytosol"/>
    <property type="evidence" value="ECO:0007669"/>
    <property type="project" value="TreeGrafter"/>
</dbReference>
<dbReference type="RefSeq" id="WP_034845589.1">
    <property type="nucleotide sequence ID" value="NZ_JANX01000493.1"/>
</dbReference>
<dbReference type="Proteomes" id="UP000029995">
    <property type="component" value="Unassembled WGS sequence"/>
</dbReference>
<dbReference type="Pfam" id="PF00596">
    <property type="entry name" value="Aldolase_II"/>
    <property type="match status" value="1"/>
</dbReference>
<dbReference type="GO" id="GO:0046872">
    <property type="term" value="F:metal ion binding"/>
    <property type="evidence" value="ECO:0007669"/>
    <property type="project" value="UniProtKB-KW"/>
</dbReference>
<dbReference type="InterPro" id="IPR050197">
    <property type="entry name" value="Aldolase_class_II_sugar_metab"/>
</dbReference>
<dbReference type="InterPro" id="IPR036409">
    <property type="entry name" value="Aldolase_II/adducin_N_sf"/>
</dbReference>
<dbReference type="AlphaFoldDB" id="A0A0A0D0I0"/>
<evidence type="ECO:0000256" key="2">
    <source>
        <dbReference type="ARBA" id="ARBA00023239"/>
    </source>
</evidence>
<dbReference type="SMART" id="SM01007">
    <property type="entry name" value="Aldolase_II"/>
    <property type="match status" value="1"/>
</dbReference>
<feature type="domain" description="Class II aldolase/adducin N-terminal" evidence="3">
    <location>
        <begin position="9"/>
        <end position="184"/>
    </location>
</feature>
<dbReference type="PANTHER" id="PTHR22789">
    <property type="entry name" value="FUCULOSE PHOSPHATE ALDOLASE"/>
    <property type="match status" value="1"/>
</dbReference>